<sequence>MDITSNPQTEVIEKTWLVSIPLRPGACTVVDWVSSAVTEEKDNAENDKQERASEQASESEDSDDDDDDDGGGGGYASGTTALPPAIANDPFFARLLKNAELRDAQDRKKAAKKRQSKRRTKDAVEDNYDLDDPFIDDSELTFMDGHNHAKTQQRKKRRKRDEGNMTETEDQRLNGHTVSESASAEKRGKSNDEDEDDLAVSALDDIDKYEDDDFFVYFGPLNEIIENSAEDDAFEAPTKKTRSRRQPEKKQHQQQQQQQQNGAVKDNAQSRRKYNGTTGSKSESVDQPARKNADSRSQQSQQQASSSSSHEHQQQKAKAQSNGSGAIPSATAISDTAAAATTTINAANTAPTASQIPSNGRKSGSRTSRKLDQTAKTLADSSSASWRPPVPGRDKKQSEQLARSDVVENASVANAMSAAVIASIGNESAASKPGYKRSGTPSASVGTSSISIAPEDVQATNDARRPTPEIEAALEELLQATKKEAFSNRQRFPSSLKPPLRQVCELSMACALEYDSNILALSTSEHQVFAWSTPLDIVGFTLGIYHRLADILPYNRATVRKIVSKLLSGELINWKERQLKQIEEGLKARIDDQIERGLGWIPVGPRSSNKEDGNGDGSGGGAQVRWHWTTISKHILYQYMVLTLNINELRNQLDQGPGKDGSYREQQARKDAYAHLVNLWPGSSMSTYEISRAYSSRKTLLEKQTKRAEATPPAQSQTHNAEASAGAAAAASKSDIALQLHPGYGQSVSDMPEKSIIYESAPSSSTVKQSLEYSLSQQQIAFAPPSALSASSARDAFSYTQQTGFNEFSRSPGVQSEAKYPSPTSLRQSVLADFSRDTASDQDPAQLHMQLPHRNLTFESRSPPLSLDQQVRSRVYSYYNGDIQQQQSLQPHQQHPAQSPLQFQDRPQTQHQHQHEHEHEHEQSQPQPQMQPQSQSPSSRDEDYASPNSSRYSMSVKNLTSP</sequence>
<feature type="compositionally biased region" description="Polar residues" evidence="1">
    <location>
        <begin position="374"/>
        <end position="385"/>
    </location>
</feature>
<organism evidence="2 3">
    <name type="scientific">Coemansia asiatica</name>
    <dbReference type="NCBI Taxonomy" id="1052880"/>
    <lineage>
        <taxon>Eukaryota</taxon>
        <taxon>Fungi</taxon>
        <taxon>Fungi incertae sedis</taxon>
        <taxon>Zoopagomycota</taxon>
        <taxon>Kickxellomycotina</taxon>
        <taxon>Kickxellomycetes</taxon>
        <taxon>Kickxellales</taxon>
        <taxon>Kickxellaceae</taxon>
        <taxon>Coemansia</taxon>
    </lineage>
</organism>
<feature type="region of interest" description="Disordered" evidence="1">
    <location>
        <begin position="102"/>
        <end position="205"/>
    </location>
</feature>
<feature type="region of interest" description="Disordered" evidence="1">
    <location>
        <begin position="38"/>
        <end position="85"/>
    </location>
</feature>
<feature type="region of interest" description="Disordered" evidence="1">
    <location>
        <begin position="806"/>
        <end position="826"/>
    </location>
</feature>
<feature type="compositionally biased region" description="Basic and acidic residues" evidence="1">
    <location>
        <begin position="38"/>
        <end position="53"/>
    </location>
</feature>
<feature type="region of interest" description="Disordered" evidence="1">
    <location>
        <begin position="349"/>
        <end position="403"/>
    </location>
</feature>
<feature type="compositionally biased region" description="Acidic residues" evidence="1">
    <location>
        <begin position="57"/>
        <end position="70"/>
    </location>
</feature>
<accession>A0A9W7XMT3</accession>
<feature type="region of interest" description="Disordered" evidence="1">
    <location>
        <begin position="225"/>
        <end position="330"/>
    </location>
</feature>
<feature type="region of interest" description="Disordered" evidence="1">
    <location>
        <begin position="428"/>
        <end position="464"/>
    </location>
</feature>
<proteinExistence type="predicted"/>
<feature type="compositionally biased region" description="Basic residues" evidence="1">
    <location>
        <begin position="148"/>
        <end position="159"/>
    </location>
</feature>
<feature type="compositionally biased region" description="Low complexity" evidence="1">
    <location>
        <begin position="886"/>
        <end position="911"/>
    </location>
</feature>
<dbReference type="EMBL" id="JANBOH010000011">
    <property type="protein sequence ID" value="KAJ1648107.1"/>
    <property type="molecule type" value="Genomic_DNA"/>
</dbReference>
<feature type="compositionally biased region" description="Basic and acidic residues" evidence="1">
    <location>
        <begin position="913"/>
        <end position="923"/>
    </location>
</feature>
<feature type="region of interest" description="Disordered" evidence="1">
    <location>
        <begin position="886"/>
        <end position="962"/>
    </location>
</feature>
<feature type="compositionally biased region" description="Basic residues" evidence="1">
    <location>
        <begin position="109"/>
        <end position="120"/>
    </location>
</feature>
<feature type="compositionally biased region" description="Polar residues" evidence="1">
    <location>
        <begin position="946"/>
        <end position="962"/>
    </location>
</feature>
<feature type="region of interest" description="Disordered" evidence="1">
    <location>
        <begin position="701"/>
        <end position="728"/>
    </location>
</feature>
<evidence type="ECO:0000313" key="3">
    <source>
        <dbReference type="Proteomes" id="UP001145021"/>
    </source>
</evidence>
<evidence type="ECO:0000256" key="1">
    <source>
        <dbReference type="SAM" id="MobiDB-lite"/>
    </source>
</evidence>
<dbReference type="Proteomes" id="UP001145021">
    <property type="component" value="Unassembled WGS sequence"/>
</dbReference>
<comment type="caution">
    <text evidence="2">The sequence shown here is derived from an EMBL/GenBank/DDBJ whole genome shotgun (WGS) entry which is preliminary data.</text>
</comment>
<keyword evidence="3" id="KW-1185">Reference proteome</keyword>
<feature type="compositionally biased region" description="Low complexity" evidence="1">
    <location>
        <begin position="924"/>
        <end position="938"/>
    </location>
</feature>
<gene>
    <name evidence="2" type="ORF">LPJ64_000560</name>
</gene>
<protein>
    <submittedName>
        <fullName evidence="2">Uncharacterized protein</fullName>
    </submittedName>
</protein>
<evidence type="ECO:0000313" key="2">
    <source>
        <dbReference type="EMBL" id="KAJ1648107.1"/>
    </source>
</evidence>
<feature type="compositionally biased region" description="Acidic residues" evidence="1">
    <location>
        <begin position="125"/>
        <end position="139"/>
    </location>
</feature>
<dbReference type="AlphaFoldDB" id="A0A9W7XMT3"/>
<reference evidence="2" key="1">
    <citation type="submission" date="2022-07" db="EMBL/GenBank/DDBJ databases">
        <title>Phylogenomic reconstructions and comparative analyses of Kickxellomycotina fungi.</title>
        <authorList>
            <person name="Reynolds N.K."/>
            <person name="Stajich J.E."/>
            <person name="Barry K."/>
            <person name="Grigoriev I.V."/>
            <person name="Crous P."/>
            <person name="Smith M.E."/>
        </authorList>
    </citation>
    <scope>NUCLEOTIDE SEQUENCE</scope>
    <source>
        <strain evidence="2">NBRC 105413</strain>
    </source>
</reference>
<feature type="compositionally biased region" description="Polar residues" evidence="1">
    <location>
        <begin position="439"/>
        <end position="451"/>
    </location>
</feature>
<feature type="compositionally biased region" description="Low complexity" evidence="1">
    <location>
        <begin position="295"/>
        <end position="308"/>
    </location>
</feature>
<name>A0A9W7XMT3_9FUNG</name>